<feature type="transmembrane region" description="Helical" evidence="8">
    <location>
        <begin position="187"/>
        <end position="220"/>
    </location>
</feature>
<sequence>MTAFQRWAFGLTVPACLIVTALYLVPLGTVLAISVEEPVPGLGNYAGLLDSPAVARVLATTLQVTLLTCALTLVASYVVAFALVHMSGRLRQAALLMVLVPFWISVLVRAFAWMTILRRQGVINSTLAALGLITDPLELANNRIGVVIGMVHYMMPFAILLLYANLAGIDRRIMQAARSLGARPGTVLLRLWLPLSLPGIAVAAIFVFVFSLGFLITPALLGGGRTVMIAEYISVQITNTLRWGVATSLATLLLVVVGAAIFLAMRSPALRAAFEGQVRQ</sequence>
<keyword evidence="3 8" id="KW-0813">Transport</keyword>
<keyword evidence="7 8" id="KW-0472">Membrane</keyword>
<evidence type="ECO:0000313" key="10">
    <source>
        <dbReference type="EMBL" id="MDQ0471994.1"/>
    </source>
</evidence>
<dbReference type="EMBL" id="JAUSVX010000010">
    <property type="protein sequence ID" value="MDQ0471994.1"/>
    <property type="molecule type" value="Genomic_DNA"/>
</dbReference>
<feature type="transmembrane region" description="Helical" evidence="8">
    <location>
        <begin position="95"/>
        <end position="116"/>
    </location>
</feature>
<dbReference type="SUPFAM" id="SSF161098">
    <property type="entry name" value="MetI-like"/>
    <property type="match status" value="1"/>
</dbReference>
<dbReference type="Proteomes" id="UP001242480">
    <property type="component" value="Unassembled WGS sequence"/>
</dbReference>
<dbReference type="Gene3D" id="1.10.3720.10">
    <property type="entry name" value="MetI-like"/>
    <property type="match status" value="1"/>
</dbReference>
<dbReference type="RefSeq" id="WP_307278045.1">
    <property type="nucleotide sequence ID" value="NZ_JAUSVX010000010.1"/>
</dbReference>
<dbReference type="PROSITE" id="PS50928">
    <property type="entry name" value="ABC_TM1"/>
    <property type="match status" value="1"/>
</dbReference>
<reference evidence="10 11" key="1">
    <citation type="submission" date="2023-07" db="EMBL/GenBank/DDBJ databases">
        <title>Genomic Encyclopedia of Type Strains, Phase IV (KMG-IV): sequencing the most valuable type-strain genomes for metagenomic binning, comparative biology and taxonomic classification.</title>
        <authorList>
            <person name="Goeker M."/>
        </authorList>
    </citation>
    <scope>NUCLEOTIDE SEQUENCE [LARGE SCALE GENOMIC DNA]</scope>
    <source>
        <strain evidence="10 11">DSM 19619</strain>
    </source>
</reference>
<feature type="domain" description="ABC transmembrane type-1" evidence="9">
    <location>
        <begin position="58"/>
        <end position="264"/>
    </location>
</feature>
<evidence type="ECO:0000313" key="11">
    <source>
        <dbReference type="Proteomes" id="UP001242480"/>
    </source>
</evidence>
<keyword evidence="6 8" id="KW-1133">Transmembrane helix</keyword>
<protein>
    <submittedName>
        <fullName evidence="10">Spermidine/putrescine transport system permease protein</fullName>
    </submittedName>
</protein>
<keyword evidence="4" id="KW-1003">Cell membrane</keyword>
<name>A0ABU0JCI5_9HYPH</name>
<comment type="caution">
    <text evidence="10">The sequence shown here is derived from an EMBL/GenBank/DDBJ whole genome shotgun (WGS) entry which is preliminary data.</text>
</comment>
<keyword evidence="5 8" id="KW-0812">Transmembrane</keyword>
<evidence type="ECO:0000259" key="9">
    <source>
        <dbReference type="PROSITE" id="PS50928"/>
    </source>
</evidence>
<dbReference type="InterPro" id="IPR035906">
    <property type="entry name" value="MetI-like_sf"/>
</dbReference>
<dbReference type="InterPro" id="IPR000515">
    <property type="entry name" value="MetI-like"/>
</dbReference>
<accession>A0ABU0JCI5</accession>
<evidence type="ECO:0000256" key="7">
    <source>
        <dbReference type="ARBA" id="ARBA00023136"/>
    </source>
</evidence>
<dbReference type="Pfam" id="PF00528">
    <property type="entry name" value="BPD_transp_1"/>
    <property type="match status" value="1"/>
</dbReference>
<comment type="subcellular location">
    <subcellularLocation>
        <location evidence="1 8">Cell membrane</location>
        <topology evidence="1 8">Multi-pass membrane protein</topology>
    </subcellularLocation>
</comment>
<dbReference type="PANTHER" id="PTHR42929">
    <property type="entry name" value="INNER MEMBRANE ABC TRANSPORTER PERMEASE PROTEIN YDCU-RELATED-RELATED"/>
    <property type="match status" value="1"/>
</dbReference>
<dbReference type="CDD" id="cd06261">
    <property type="entry name" value="TM_PBP2"/>
    <property type="match status" value="1"/>
</dbReference>
<organism evidence="10 11">
    <name type="scientific">Labrys wisconsinensis</name>
    <dbReference type="NCBI Taxonomy" id="425677"/>
    <lineage>
        <taxon>Bacteria</taxon>
        <taxon>Pseudomonadati</taxon>
        <taxon>Pseudomonadota</taxon>
        <taxon>Alphaproteobacteria</taxon>
        <taxon>Hyphomicrobiales</taxon>
        <taxon>Xanthobacteraceae</taxon>
        <taxon>Labrys</taxon>
    </lineage>
</organism>
<evidence type="ECO:0000256" key="3">
    <source>
        <dbReference type="ARBA" id="ARBA00022448"/>
    </source>
</evidence>
<feature type="transmembrane region" description="Helical" evidence="8">
    <location>
        <begin position="240"/>
        <end position="264"/>
    </location>
</feature>
<feature type="transmembrane region" description="Helical" evidence="8">
    <location>
        <begin position="53"/>
        <end position="83"/>
    </location>
</feature>
<keyword evidence="11" id="KW-1185">Reference proteome</keyword>
<comment type="similarity">
    <text evidence="2">Belongs to the binding-protein-dependent transport system permease family. CysTW subfamily.</text>
</comment>
<evidence type="ECO:0000256" key="1">
    <source>
        <dbReference type="ARBA" id="ARBA00004651"/>
    </source>
</evidence>
<feature type="transmembrane region" description="Helical" evidence="8">
    <location>
        <begin position="144"/>
        <end position="166"/>
    </location>
</feature>
<evidence type="ECO:0000256" key="2">
    <source>
        <dbReference type="ARBA" id="ARBA00007069"/>
    </source>
</evidence>
<evidence type="ECO:0000256" key="4">
    <source>
        <dbReference type="ARBA" id="ARBA00022475"/>
    </source>
</evidence>
<evidence type="ECO:0000256" key="5">
    <source>
        <dbReference type="ARBA" id="ARBA00022692"/>
    </source>
</evidence>
<feature type="transmembrane region" description="Helical" evidence="8">
    <location>
        <begin position="7"/>
        <end position="33"/>
    </location>
</feature>
<gene>
    <name evidence="10" type="ORF">QO011_005021</name>
</gene>
<proteinExistence type="inferred from homology"/>
<evidence type="ECO:0000256" key="6">
    <source>
        <dbReference type="ARBA" id="ARBA00022989"/>
    </source>
</evidence>
<dbReference type="PANTHER" id="PTHR42929:SF5">
    <property type="entry name" value="ABC TRANSPORTER PERMEASE PROTEIN"/>
    <property type="match status" value="1"/>
</dbReference>
<evidence type="ECO:0000256" key="8">
    <source>
        <dbReference type="RuleBase" id="RU363032"/>
    </source>
</evidence>